<keyword evidence="1" id="KW-0547">Nucleotide-binding</keyword>
<evidence type="ECO:0000256" key="3">
    <source>
        <dbReference type="ARBA" id="ARBA00022840"/>
    </source>
</evidence>
<feature type="non-terminal residue" evidence="5">
    <location>
        <position position="75"/>
    </location>
</feature>
<dbReference type="PANTHER" id="PTHR43309:SF3">
    <property type="entry name" value="5-OXOPROLINASE SUBUNIT C"/>
    <property type="match status" value="1"/>
</dbReference>
<dbReference type="GO" id="GO:0016829">
    <property type="term" value="F:lyase activity"/>
    <property type="evidence" value="ECO:0007669"/>
    <property type="project" value="UniProtKB-KW"/>
</dbReference>
<feature type="domain" description="Carboxyltransferase" evidence="4">
    <location>
        <begin position="24"/>
        <end position="75"/>
    </location>
</feature>
<sequence>MHVISPGPLTTVQDAGRTGYAARGFRTCGAADGYAMRTANLLAGNPQAAGAAVLEMTLQGGKYQFDGDAVFALAG</sequence>
<keyword evidence="2" id="KW-0378">Hydrolase</keyword>
<evidence type="ECO:0000256" key="2">
    <source>
        <dbReference type="ARBA" id="ARBA00022801"/>
    </source>
</evidence>
<dbReference type="PANTHER" id="PTHR43309">
    <property type="entry name" value="5-OXOPROLINASE SUBUNIT C"/>
    <property type="match status" value="1"/>
</dbReference>
<accession>K1RXK1</accession>
<protein>
    <submittedName>
        <fullName evidence="5">Urea amidolyase related protein</fullName>
    </submittedName>
</protein>
<dbReference type="InterPro" id="IPR003778">
    <property type="entry name" value="CT_A_B"/>
</dbReference>
<dbReference type="InterPro" id="IPR052708">
    <property type="entry name" value="PxpC"/>
</dbReference>
<keyword evidence="3" id="KW-0067">ATP-binding</keyword>
<comment type="caution">
    <text evidence="5">The sequence shown here is derived from an EMBL/GenBank/DDBJ whole genome shotgun (WGS) entry which is preliminary data.</text>
</comment>
<gene>
    <name evidence="5" type="ORF">LEA_18098</name>
</gene>
<proteinExistence type="predicted"/>
<evidence type="ECO:0000256" key="1">
    <source>
        <dbReference type="ARBA" id="ARBA00022741"/>
    </source>
</evidence>
<reference evidence="5" key="1">
    <citation type="journal article" date="2013" name="Environ. Microbiol.">
        <title>Microbiota from the distal guts of lean and obese adolescents exhibit partial functional redundancy besides clear differences in community structure.</title>
        <authorList>
            <person name="Ferrer M."/>
            <person name="Ruiz A."/>
            <person name="Lanza F."/>
            <person name="Haange S.B."/>
            <person name="Oberbach A."/>
            <person name="Till H."/>
            <person name="Bargiela R."/>
            <person name="Campoy C."/>
            <person name="Segura M.T."/>
            <person name="Richter M."/>
            <person name="von Bergen M."/>
            <person name="Seifert J."/>
            <person name="Suarez A."/>
        </authorList>
    </citation>
    <scope>NUCLEOTIDE SEQUENCE</scope>
</reference>
<keyword evidence="5" id="KW-0456">Lyase</keyword>
<dbReference type="GO" id="GO:0005524">
    <property type="term" value="F:ATP binding"/>
    <property type="evidence" value="ECO:0007669"/>
    <property type="project" value="UniProtKB-KW"/>
</dbReference>
<dbReference type="AlphaFoldDB" id="K1RXK1"/>
<evidence type="ECO:0000259" key="4">
    <source>
        <dbReference type="Pfam" id="PF02626"/>
    </source>
</evidence>
<dbReference type="GO" id="GO:0016787">
    <property type="term" value="F:hydrolase activity"/>
    <property type="evidence" value="ECO:0007669"/>
    <property type="project" value="UniProtKB-KW"/>
</dbReference>
<dbReference type="EMBL" id="AJWY01012408">
    <property type="protein sequence ID" value="EKC50028.1"/>
    <property type="molecule type" value="Genomic_DNA"/>
</dbReference>
<dbReference type="Pfam" id="PF02626">
    <property type="entry name" value="CT_A_B"/>
    <property type="match status" value="1"/>
</dbReference>
<evidence type="ECO:0000313" key="5">
    <source>
        <dbReference type="EMBL" id="EKC50028.1"/>
    </source>
</evidence>
<organism evidence="5">
    <name type="scientific">human gut metagenome</name>
    <dbReference type="NCBI Taxonomy" id="408170"/>
    <lineage>
        <taxon>unclassified sequences</taxon>
        <taxon>metagenomes</taxon>
        <taxon>organismal metagenomes</taxon>
    </lineage>
</organism>
<name>K1RXK1_9ZZZZ</name>